<keyword evidence="2" id="KW-0812">Transmembrane</keyword>
<dbReference type="Pfam" id="PF13432">
    <property type="entry name" value="TPR_16"/>
    <property type="match status" value="3"/>
</dbReference>
<keyword evidence="2" id="KW-0408">Iron</keyword>
<evidence type="ECO:0000313" key="5">
    <source>
        <dbReference type="Proteomes" id="UP000245081"/>
    </source>
</evidence>
<dbReference type="InterPro" id="IPR030865">
    <property type="entry name" value="LapB"/>
</dbReference>
<keyword evidence="2" id="KW-1003">Cell membrane</keyword>
<dbReference type="InterPro" id="IPR019734">
    <property type="entry name" value="TPR_rpt"/>
</dbReference>
<comment type="function">
    <text evidence="2">Modulates cellular lipopolysaccharide (LPS) levels by regulating LpxC, which is involved in lipid A biosynthesis. May act by modulating the proteolytic activity of FtsH towards LpxC. May also coordinate assembly of proteins involved in LPS synthesis at the plasma membrane.</text>
</comment>
<dbReference type="SMART" id="SM00028">
    <property type="entry name" value="TPR"/>
    <property type="match status" value="3"/>
</dbReference>
<keyword evidence="2" id="KW-1133">Transmembrane helix</keyword>
<dbReference type="Gene3D" id="1.25.40.10">
    <property type="entry name" value="Tetratricopeptide repeat domain"/>
    <property type="match status" value="2"/>
</dbReference>
<organism evidence="4 5">
    <name type="scientific">Novimethylophilus kurashikiensis</name>
    <dbReference type="NCBI Taxonomy" id="1825523"/>
    <lineage>
        <taxon>Bacteria</taxon>
        <taxon>Pseudomonadati</taxon>
        <taxon>Pseudomonadota</taxon>
        <taxon>Betaproteobacteria</taxon>
        <taxon>Nitrosomonadales</taxon>
        <taxon>Methylophilaceae</taxon>
        <taxon>Novimethylophilus</taxon>
    </lineage>
</organism>
<protein>
    <recommendedName>
        <fullName evidence="2">Lipopolysaccharide assembly protein B</fullName>
    </recommendedName>
</protein>
<comment type="similarity">
    <text evidence="2">Belongs to the LapB family.</text>
</comment>
<dbReference type="GO" id="GO:0008653">
    <property type="term" value="P:lipopolysaccharide metabolic process"/>
    <property type="evidence" value="ECO:0007669"/>
    <property type="project" value="InterPro"/>
</dbReference>
<dbReference type="GO" id="GO:0005506">
    <property type="term" value="F:iron ion binding"/>
    <property type="evidence" value="ECO:0007669"/>
    <property type="project" value="UniProtKB-UniRule"/>
</dbReference>
<comment type="caution">
    <text evidence="4">The sequence shown here is derived from an EMBL/GenBank/DDBJ whole genome shotgun (WGS) entry which is preliminary data.</text>
</comment>
<feature type="topological domain" description="Cytoplasmic" evidence="2">
    <location>
        <begin position="23"/>
        <end position="390"/>
    </location>
</feature>
<dbReference type="Pfam" id="PF18073">
    <property type="entry name" value="Zn_ribbon_LapB"/>
    <property type="match status" value="1"/>
</dbReference>
<keyword evidence="2" id="KW-0677">Repeat</keyword>
<dbReference type="Proteomes" id="UP000245081">
    <property type="component" value="Unassembled WGS sequence"/>
</dbReference>
<gene>
    <name evidence="2 4" type="primary">lapB</name>
    <name evidence="4" type="ORF">NMK_0244</name>
</gene>
<dbReference type="NCBIfam" id="NF008757">
    <property type="entry name" value="PRK11788.1-5"/>
    <property type="match status" value="1"/>
</dbReference>
<dbReference type="RefSeq" id="WP_109013930.1">
    <property type="nucleotide sequence ID" value="NZ_BDOQ01000001.1"/>
</dbReference>
<sequence length="390" mass="44579">MDFEYWWLLLLPLFFGLGWVAARIDISQLLTETSTLPASYFRGLNFLISEQPDKAIEAFTEALRADSNTLELHFALGSLFRRTGEMDRAIRLHQGLLEREDLAEPQQLMALAELAQDYLKAGLFDRAEEIFLKLTETRYANSALRALLEIYVREKEWLQAISVAQRLETLTGRPLRIEVAEFYCELAQQNMLLGQLSQARGNLNEALEANRNCVRANIMLGDIEAAAGAQSNALNAWRAVELQVPDYLELVAERMMASWRILGNTEEGLQWLHEAVRKYRLEETAHVLFEATLDLKGPEAAYRMAHEEAEQSPSLTALDRLLQAKVSGMPDGDLRLVMSAIREHLEKTAYHRCRTCGYTARQFHWHCPSCSEWETFPPRFERAISKTSLI</sequence>
<keyword evidence="2" id="KW-0472">Membrane</keyword>
<dbReference type="EMBL" id="BDOQ01000001">
    <property type="protein sequence ID" value="GBG12712.1"/>
    <property type="molecule type" value="Genomic_DNA"/>
</dbReference>
<reference evidence="4 5" key="1">
    <citation type="journal article" date="2018" name="Environ. Microbiol.">
        <title>Isolation and genomic characterization of Novimethylophilus kurashikiensis gen. nov. sp. nov., a new lanthanide-dependent methylotrophic species of Methylophilaceae.</title>
        <authorList>
            <person name="Lv H."/>
            <person name="Sahin N."/>
            <person name="Tani A."/>
        </authorList>
    </citation>
    <scope>NUCLEOTIDE SEQUENCE [LARGE SCALE GENOMIC DNA]</scope>
    <source>
        <strain evidence="4 5">La2-4</strain>
    </source>
</reference>
<evidence type="ECO:0000256" key="2">
    <source>
        <dbReference type="HAMAP-Rule" id="MF_00994"/>
    </source>
</evidence>
<dbReference type="NCBIfam" id="NF008755">
    <property type="entry name" value="PRK11788.1-3"/>
    <property type="match status" value="1"/>
</dbReference>
<evidence type="ECO:0000259" key="3">
    <source>
        <dbReference type="Pfam" id="PF18073"/>
    </source>
</evidence>
<feature type="binding site" evidence="2">
    <location>
        <position position="353"/>
    </location>
    <ligand>
        <name>Fe cation</name>
        <dbReference type="ChEBI" id="CHEBI:24875"/>
    </ligand>
</feature>
<comment type="subcellular location">
    <subcellularLocation>
        <location evidence="2">Cell inner membrane</location>
        <topology evidence="2">Single-pass membrane protein</topology>
        <orientation evidence="2">Cytoplasmic side</orientation>
    </subcellularLocation>
</comment>
<dbReference type="HAMAP" id="MF_00994">
    <property type="entry name" value="LPS_assembly_LapB"/>
    <property type="match status" value="1"/>
</dbReference>
<keyword evidence="1 2" id="KW-0479">Metal-binding</keyword>
<evidence type="ECO:0000313" key="4">
    <source>
        <dbReference type="EMBL" id="GBG12712.1"/>
    </source>
</evidence>
<dbReference type="GO" id="GO:0009898">
    <property type="term" value="C:cytoplasmic side of plasma membrane"/>
    <property type="evidence" value="ECO:0007669"/>
    <property type="project" value="UniProtKB-UniRule"/>
</dbReference>
<feature type="binding site" evidence="2">
    <location>
        <position position="370"/>
    </location>
    <ligand>
        <name>Fe cation</name>
        <dbReference type="ChEBI" id="CHEBI:24875"/>
    </ligand>
</feature>
<keyword evidence="2" id="KW-0997">Cell inner membrane</keyword>
<proteinExistence type="inferred from homology"/>
<feature type="domain" description="LapB rubredoxin metal binding" evidence="3">
    <location>
        <begin position="351"/>
        <end position="377"/>
    </location>
</feature>
<dbReference type="InterPro" id="IPR011990">
    <property type="entry name" value="TPR-like_helical_dom_sf"/>
</dbReference>
<feature type="binding site" evidence="2">
    <location>
        <position position="356"/>
    </location>
    <ligand>
        <name>Fe cation</name>
        <dbReference type="ChEBI" id="CHEBI:24875"/>
    </ligand>
</feature>
<keyword evidence="2" id="KW-0802">TPR repeat</keyword>
<accession>A0A2R5F255</accession>
<dbReference type="OrthoDB" id="507476at2"/>
<keyword evidence="5" id="KW-1185">Reference proteome</keyword>
<evidence type="ECO:0000256" key="1">
    <source>
        <dbReference type="ARBA" id="ARBA00022723"/>
    </source>
</evidence>
<dbReference type="SUPFAM" id="SSF48452">
    <property type="entry name" value="TPR-like"/>
    <property type="match status" value="2"/>
</dbReference>
<name>A0A2R5F255_9PROT</name>
<dbReference type="InterPro" id="IPR041166">
    <property type="entry name" value="Rubredoxin_2"/>
</dbReference>
<dbReference type="AlphaFoldDB" id="A0A2R5F255"/>
<dbReference type="GO" id="GO:0046890">
    <property type="term" value="P:regulation of lipid biosynthetic process"/>
    <property type="evidence" value="ECO:0007669"/>
    <property type="project" value="UniProtKB-UniRule"/>
</dbReference>
<feature type="binding site" evidence="2">
    <location>
        <position position="367"/>
    </location>
    <ligand>
        <name>Fe cation</name>
        <dbReference type="ChEBI" id="CHEBI:24875"/>
    </ligand>
</feature>